<organism evidence="2 3">
    <name type="scientific">Candidatus Nitrosocosmicus oleophilus</name>
    <dbReference type="NCBI Taxonomy" id="1353260"/>
    <lineage>
        <taxon>Archaea</taxon>
        <taxon>Nitrososphaerota</taxon>
        <taxon>Nitrososphaeria</taxon>
        <taxon>Nitrososphaerales</taxon>
        <taxon>Nitrososphaeraceae</taxon>
        <taxon>Candidatus Nitrosocosmicus</taxon>
    </lineage>
</organism>
<evidence type="ECO:0000256" key="1">
    <source>
        <dbReference type="SAM" id="Phobius"/>
    </source>
</evidence>
<dbReference type="Proteomes" id="UP000058925">
    <property type="component" value="Chromosome"/>
</dbReference>
<proteinExistence type="predicted"/>
<accession>A0A654MA77</accession>
<keyword evidence="1" id="KW-0812">Transmembrane</keyword>
<dbReference type="AlphaFoldDB" id="A0A654MA77"/>
<keyword evidence="3" id="KW-1185">Reference proteome</keyword>
<sequence>MNAHITKLNDYSDLEYQVSGMIYIVPNYSLNIIFVASCSLLSKIS</sequence>
<dbReference type="KEGG" id="taa:NMY3_02182"/>
<feature type="transmembrane region" description="Helical" evidence="1">
    <location>
        <begin position="20"/>
        <end position="41"/>
    </location>
</feature>
<keyword evidence="1" id="KW-1133">Transmembrane helix</keyword>
<reference evidence="3" key="1">
    <citation type="submission" date="2015-10" db="EMBL/GenBank/DDBJ databases">
        <title>Niche specialization of a soil ammonia-oxidizing archaeon, Candidatus Nitrosocosmicus oleophilus.</title>
        <authorList>
            <person name="Jung M.-Y."/>
            <person name="Rhee S.-K."/>
        </authorList>
    </citation>
    <scope>NUCLEOTIDE SEQUENCE [LARGE SCALE GENOMIC DNA]</scope>
    <source>
        <strain evidence="3">MY3</strain>
    </source>
</reference>
<protein>
    <submittedName>
        <fullName evidence="2">Uncharacterized protein</fullName>
    </submittedName>
</protein>
<evidence type="ECO:0000313" key="3">
    <source>
        <dbReference type="Proteomes" id="UP000058925"/>
    </source>
</evidence>
<name>A0A654MA77_9ARCH</name>
<evidence type="ECO:0000313" key="2">
    <source>
        <dbReference type="EMBL" id="ALI36382.1"/>
    </source>
</evidence>
<keyword evidence="1" id="KW-0472">Membrane</keyword>
<gene>
    <name evidence="2" type="ORF">NMY3_02182</name>
</gene>
<dbReference type="EMBL" id="CP012850">
    <property type="protein sequence ID" value="ALI36382.1"/>
    <property type="molecule type" value="Genomic_DNA"/>
</dbReference>